<dbReference type="PANTHER" id="PTHR21654:SF84">
    <property type="entry name" value="SI:DKEY-66I24.7"/>
    <property type="match status" value="1"/>
</dbReference>
<dbReference type="PANTHER" id="PTHR21654">
    <property type="entry name" value="FI21293P1"/>
    <property type="match status" value="1"/>
</dbReference>
<dbReference type="InterPro" id="IPR001005">
    <property type="entry name" value="SANT/Myb"/>
</dbReference>
<sequence>MRLQLPHRLPPWGSISAVVGSSSVGGRLGKDDEFAKQDNRVPPWSNQEIRDLIAIRGELQIEFSSTSRSNLKNLWEIVGVRMSERGYRRSGEQCKSKWKTLVTRYKDMPPESSSASGRSSSVGDRLGRDDEFATRDGRVPPWSNQEIRDFIAIRGELQIEFSSTKRSNLKNLWEIVGVWMNERGYRRSGEQCKIKWKNLITRYKSQCDRIFQDNALDDVKKTTYDVAQFEGYALNWWESAKRIHGVLHAGHYPSWQAMKAIMASNEGHHED</sequence>
<evidence type="ECO:0000256" key="6">
    <source>
        <dbReference type="SAM" id="MobiDB-lite"/>
    </source>
</evidence>
<dbReference type="Gramene" id="PHT95908">
    <property type="protein sequence ID" value="PHT95908"/>
    <property type="gene ID" value="T459_03790"/>
</dbReference>
<organism evidence="8 9">
    <name type="scientific">Capsicum annuum</name>
    <name type="common">Capsicum pepper</name>
    <dbReference type="NCBI Taxonomy" id="4072"/>
    <lineage>
        <taxon>Eukaryota</taxon>
        <taxon>Viridiplantae</taxon>
        <taxon>Streptophyta</taxon>
        <taxon>Embryophyta</taxon>
        <taxon>Tracheophyta</taxon>
        <taxon>Spermatophyta</taxon>
        <taxon>Magnoliopsida</taxon>
        <taxon>eudicotyledons</taxon>
        <taxon>Gunneridae</taxon>
        <taxon>Pentapetalae</taxon>
        <taxon>asterids</taxon>
        <taxon>lamiids</taxon>
        <taxon>Solanales</taxon>
        <taxon>Solanaceae</taxon>
        <taxon>Solanoideae</taxon>
        <taxon>Capsiceae</taxon>
        <taxon>Capsicum</taxon>
    </lineage>
</organism>
<dbReference type="AlphaFoldDB" id="A0A2G3ANW3"/>
<feature type="region of interest" description="Disordered" evidence="6">
    <location>
        <begin position="106"/>
        <end position="140"/>
    </location>
</feature>
<reference evidence="8 9" key="2">
    <citation type="journal article" date="2017" name="Genome Biol.">
        <title>New reference genome sequences of hot pepper reveal the massive evolution of plant disease-resistance genes by retroduplication.</title>
        <authorList>
            <person name="Kim S."/>
            <person name="Park J."/>
            <person name="Yeom S.I."/>
            <person name="Kim Y.M."/>
            <person name="Seo E."/>
            <person name="Kim K.T."/>
            <person name="Kim M.S."/>
            <person name="Lee J.M."/>
            <person name="Cheong K."/>
            <person name="Shin H.S."/>
            <person name="Kim S.B."/>
            <person name="Han K."/>
            <person name="Lee J."/>
            <person name="Park M."/>
            <person name="Lee H.A."/>
            <person name="Lee H.Y."/>
            <person name="Lee Y."/>
            <person name="Oh S."/>
            <person name="Lee J.H."/>
            <person name="Choi E."/>
            <person name="Choi E."/>
            <person name="Lee S.E."/>
            <person name="Jeon J."/>
            <person name="Kim H."/>
            <person name="Choi G."/>
            <person name="Song H."/>
            <person name="Lee J."/>
            <person name="Lee S.C."/>
            <person name="Kwon J.K."/>
            <person name="Lee H.Y."/>
            <person name="Koo N."/>
            <person name="Hong Y."/>
            <person name="Kim R.W."/>
            <person name="Kang W.H."/>
            <person name="Huh J.H."/>
            <person name="Kang B.C."/>
            <person name="Yang T.J."/>
            <person name="Lee Y.H."/>
            <person name="Bennetzen J.L."/>
            <person name="Choi D."/>
        </authorList>
    </citation>
    <scope>NUCLEOTIDE SEQUENCE [LARGE SCALE GENOMIC DNA]</scope>
    <source>
        <strain evidence="9">cv. CM334</strain>
    </source>
</reference>
<keyword evidence="4" id="KW-0804">Transcription</keyword>
<protein>
    <submittedName>
        <fullName evidence="8">Trihelix transcription factor GT-3a</fullName>
    </submittedName>
</protein>
<dbReference type="Pfam" id="PF13837">
    <property type="entry name" value="Myb_DNA-bind_4"/>
    <property type="match status" value="2"/>
</dbReference>
<dbReference type="EMBL" id="AYRZ02000001">
    <property type="protein sequence ID" value="PHT95908.1"/>
    <property type="molecule type" value="Genomic_DNA"/>
</dbReference>
<comment type="subcellular location">
    <subcellularLocation>
        <location evidence="1">Nucleus</location>
    </subcellularLocation>
</comment>
<feature type="compositionally biased region" description="Low complexity" evidence="6">
    <location>
        <begin position="112"/>
        <end position="121"/>
    </location>
</feature>
<dbReference type="PROSITE" id="PS50090">
    <property type="entry name" value="MYB_LIKE"/>
    <property type="match status" value="2"/>
</dbReference>
<dbReference type="FunFam" id="1.10.10.60:FF:000032">
    <property type="entry name" value="Zinc finger and SCAN domain-containing 20"/>
    <property type="match status" value="2"/>
</dbReference>
<dbReference type="CDD" id="cd12203">
    <property type="entry name" value="GT1"/>
    <property type="match status" value="2"/>
</dbReference>
<keyword evidence="9" id="KW-1185">Reference proteome</keyword>
<feature type="domain" description="Myb-like" evidence="7">
    <location>
        <begin position="141"/>
        <end position="200"/>
    </location>
</feature>
<evidence type="ECO:0000256" key="4">
    <source>
        <dbReference type="ARBA" id="ARBA00023163"/>
    </source>
</evidence>
<dbReference type="GO" id="GO:0003677">
    <property type="term" value="F:DNA binding"/>
    <property type="evidence" value="ECO:0007669"/>
    <property type="project" value="UniProtKB-KW"/>
</dbReference>
<keyword evidence="2" id="KW-0805">Transcription regulation</keyword>
<reference evidence="8 9" key="1">
    <citation type="journal article" date="2014" name="Nat. Genet.">
        <title>Genome sequence of the hot pepper provides insights into the evolution of pungency in Capsicum species.</title>
        <authorList>
            <person name="Kim S."/>
            <person name="Park M."/>
            <person name="Yeom S.I."/>
            <person name="Kim Y.M."/>
            <person name="Lee J.M."/>
            <person name="Lee H.A."/>
            <person name="Seo E."/>
            <person name="Choi J."/>
            <person name="Cheong K."/>
            <person name="Kim K.T."/>
            <person name="Jung K."/>
            <person name="Lee G.W."/>
            <person name="Oh S.K."/>
            <person name="Bae C."/>
            <person name="Kim S.B."/>
            <person name="Lee H.Y."/>
            <person name="Kim S.Y."/>
            <person name="Kim M.S."/>
            <person name="Kang B.C."/>
            <person name="Jo Y.D."/>
            <person name="Yang H.B."/>
            <person name="Jeong H.J."/>
            <person name="Kang W.H."/>
            <person name="Kwon J.K."/>
            <person name="Shin C."/>
            <person name="Lim J.Y."/>
            <person name="Park J.H."/>
            <person name="Huh J.H."/>
            <person name="Kim J.S."/>
            <person name="Kim B.D."/>
            <person name="Cohen O."/>
            <person name="Paran I."/>
            <person name="Suh M.C."/>
            <person name="Lee S.B."/>
            <person name="Kim Y.K."/>
            <person name="Shin Y."/>
            <person name="Noh S.J."/>
            <person name="Park J."/>
            <person name="Seo Y.S."/>
            <person name="Kwon S.Y."/>
            <person name="Kim H.A."/>
            <person name="Park J.M."/>
            <person name="Kim H.J."/>
            <person name="Choi S.B."/>
            <person name="Bosland P.W."/>
            <person name="Reeves G."/>
            <person name="Jo S.H."/>
            <person name="Lee B.W."/>
            <person name="Cho H.T."/>
            <person name="Choi H.S."/>
            <person name="Lee M.S."/>
            <person name="Yu Y."/>
            <person name="Do Choi Y."/>
            <person name="Park B.S."/>
            <person name="van Deynze A."/>
            <person name="Ashrafi H."/>
            <person name="Hill T."/>
            <person name="Kim W.T."/>
            <person name="Pai H.S."/>
            <person name="Ahn H.K."/>
            <person name="Yeam I."/>
            <person name="Giovannoni J.J."/>
            <person name="Rose J.K."/>
            <person name="Sorensen I."/>
            <person name="Lee S.J."/>
            <person name="Kim R.W."/>
            <person name="Choi I.Y."/>
            <person name="Choi B.S."/>
            <person name="Lim J.S."/>
            <person name="Lee Y.H."/>
            <person name="Choi D."/>
        </authorList>
    </citation>
    <scope>NUCLEOTIDE SEQUENCE [LARGE SCALE GENOMIC DNA]</scope>
    <source>
        <strain evidence="9">cv. CM334</strain>
    </source>
</reference>
<evidence type="ECO:0000256" key="5">
    <source>
        <dbReference type="ARBA" id="ARBA00023242"/>
    </source>
</evidence>
<comment type="caution">
    <text evidence="8">The sequence shown here is derived from an EMBL/GenBank/DDBJ whole genome shotgun (WGS) entry which is preliminary data.</text>
</comment>
<keyword evidence="5" id="KW-0539">Nucleus</keyword>
<feature type="domain" description="Myb-like" evidence="7">
    <location>
        <begin position="36"/>
        <end position="102"/>
    </location>
</feature>
<feature type="compositionally biased region" description="Basic and acidic residues" evidence="6">
    <location>
        <begin position="125"/>
        <end position="138"/>
    </location>
</feature>
<evidence type="ECO:0000259" key="7">
    <source>
        <dbReference type="PROSITE" id="PS50090"/>
    </source>
</evidence>
<dbReference type="InterPro" id="IPR044822">
    <property type="entry name" value="Myb_DNA-bind_4"/>
</dbReference>
<evidence type="ECO:0000313" key="9">
    <source>
        <dbReference type="Proteomes" id="UP000222542"/>
    </source>
</evidence>
<dbReference type="STRING" id="4072.A0A2G3ANW3"/>
<name>A0A2G3ANW3_CAPAN</name>
<evidence type="ECO:0000256" key="2">
    <source>
        <dbReference type="ARBA" id="ARBA00023015"/>
    </source>
</evidence>
<evidence type="ECO:0000256" key="1">
    <source>
        <dbReference type="ARBA" id="ARBA00004123"/>
    </source>
</evidence>
<evidence type="ECO:0000256" key="3">
    <source>
        <dbReference type="ARBA" id="ARBA00023125"/>
    </source>
</evidence>
<accession>A0A2G3ANW3</accession>
<dbReference type="Gene3D" id="1.10.10.60">
    <property type="entry name" value="Homeodomain-like"/>
    <property type="match status" value="2"/>
</dbReference>
<proteinExistence type="predicted"/>
<gene>
    <name evidence="8" type="ORF">T459_03790</name>
</gene>
<dbReference type="GO" id="GO:0006355">
    <property type="term" value="P:regulation of DNA-templated transcription"/>
    <property type="evidence" value="ECO:0007669"/>
    <property type="project" value="UniProtKB-ARBA"/>
</dbReference>
<dbReference type="Proteomes" id="UP000222542">
    <property type="component" value="Unassembled WGS sequence"/>
</dbReference>
<evidence type="ECO:0000313" key="8">
    <source>
        <dbReference type="EMBL" id="PHT95908.1"/>
    </source>
</evidence>
<keyword evidence="3" id="KW-0238">DNA-binding</keyword>
<dbReference type="SMART" id="SM00717">
    <property type="entry name" value="SANT"/>
    <property type="match status" value="2"/>
</dbReference>
<dbReference type="GO" id="GO:0005634">
    <property type="term" value="C:nucleus"/>
    <property type="evidence" value="ECO:0007669"/>
    <property type="project" value="UniProtKB-SubCell"/>
</dbReference>